<dbReference type="SUPFAM" id="SSF103473">
    <property type="entry name" value="MFS general substrate transporter"/>
    <property type="match status" value="1"/>
</dbReference>
<reference evidence="9 10" key="1">
    <citation type="submission" date="2016-12" db="EMBL/GenBank/DDBJ databases">
        <authorList>
            <person name="Song W.-J."/>
            <person name="Kurnit D.M."/>
        </authorList>
    </citation>
    <scope>NUCLEOTIDE SEQUENCE [LARGE SCALE GENOMIC DNA]</scope>
    <source>
        <strain evidence="9 10">PCL1601</strain>
    </source>
</reference>
<dbReference type="InterPro" id="IPR036259">
    <property type="entry name" value="MFS_trans_sf"/>
</dbReference>
<feature type="transmembrane region" description="Helical" evidence="7">
    <location>
        <begin position="24"/>
        <end position="50"/>
    </location>
</feature>
<keyword evidence="5 7" id="KW-1133">Transmembrane helix</keyword>
<dbReference type="EMBL" id="MSCT01000010">
    <property type="protein sequence ID" value="OLF54019.1"/>
    <property type="molecule type" value="Genomic_DNA"/>
</dbReference>
<evidence type="ECO:0000256" key="5">
    <source>
        <dbReference type="ARBA" id="ARBA00022989"/>
    </source>
</evidence>
<dbReference type="InterPro" id="IPR011701">
    <property type="entry name" value="MFS"/>
</dbReference>
<dbReference type="PANTHER" id="PTHR43045:SF7">
    <property type="entry name" value="MAJOR FACILITATOR SUPERFAMILY TRANSPORTER"/>
    <property type="match status" value="1"/>
</dbReference>
<dbReference type="OrthoDB" id="3690818at2"/>
<feature type="transmembrane region" description="Helical" evidence="7">
    <location>
        <begin position="192"/>
        <end position="215"/>
    </location>
</feature>
<feature type="transmembrane region" description="Helical" evidence="7">
    <location>
        <begin position="97"/>
        <end position="115"/>
    </location>
</feature>
<keyword evidence="4 7" id="KW-0812">Transmembrane</keyword>
<evidence type="ECO:0000313" key="9">
    <source>
        <dbReference type="EMBL" id="OLF54019.1"/>
    </source>
</evidence>
<dbReference type="GO" id="GO:0005886">
    <property type="term" value="C:plasma membrane"/>
    <property type="evidence" value="ECO:0007669"/>
    <property type="project" value="UniProtKB-SubCell"/>
</dbReference>
<evidence type="ECO:0000256" key="3">
    <source>
        <dbReference type="ARBA" id="ARBA00022475"/>
    </source>
</evidence>
<evidence type="ECO:0000256" key="7">
    <source>
        <dbReference type="SAM" id="Phobius"/>
    </source>
</evidence>
<feature type="domain" description="Major facilitator superfamily (MFS) profile" evidence="8">
    <location>
        <begin position="24"/>
        <end position="441"/>
    </location>
</feature>
<dbReference type="RefSeq" id="WP_075119565.1">
    <property type="nucleotide sequence ID" value="NZ_MSCT01000010.1"/>
</dbReference>
<keyword evidence="2" id="KW-0813">Transport</keyword>
<dbReference type="Pfam" id="PF07690">
    <property type="entry name" value="MFS_1"/>
    <property type="match status" value="1"/>
</dbReference>
<proteinExistence type="predicted"/>
<feature type="transmembrane region" description="Helical" evidence="7">
    <location>
        <begin position="292"/>
        <end position="312"/>
    </location>
</feature>
<sequence>MSVYETATAAPETPQQKRKRLRKVAAATIFGSMLEWYDFYLYATMAAIVFSKIFFDPGNPKVASLLAFSTFAIGFIARPFGGVLFGYLGDRFGRKQVLVITFCLMGVCTTLIGLIPSYASIGIWAPIILVLVRIIQGLGAGAELSGAAVTSYEHASEGKRGSQGAWPALGLNLGLLLSSLTVYLLTMNGNDFLLAGGWRIPFVCSIVLVGVGLWVRRSIPETPQFKELDNAQDPHSAKVQASPLKLLFKNDLKGLVVVLFVAIGYNALSYIFKTFSLAYLTQYKGVEAHVTSLSVTIASLVAIVAVPCFGWLCDRWSSKQVLMLGGLCSALFAYPFLSLLNTGEPLMIYLAIAIGTGVLAPMMFAPQGSFLSRQFPTQTRSSGFGTGREIGTAIAGGLAPLGGLALVAGSATHSTDGVGLILAVSGVLVVVFALCDQGRKHSSFKN</sequence>
<feature type="transmembrane region" description="Helical" evidence="7">
    <location>
        <begin position="254"/>
        <end position="272"/>
    </location>
</feature>
<organism evidence="9 10">
    <name type="scientific">Pseudomonas chlororaphis</name>
    <dbReference type="NCBI Taxonomy" id="587753"/>
    <lineage>
        <taxon>Bacteria</taxon>
        <taxon>Pseudomonadati</taxon>
        <taxon>Pseudomonadota</taxon>
        <taxon>Gammaproteobacteria</taxon>
        <taxon>Pseudomonadales</taxon>
        <taxon>Pseudomonadaceae</taxon>
        <taxon>Pseudomonas</taxon>
    </lineage>
</organism>
<dbReference type="PROSITE" id="PS50850">
    <property type="entry name" value="MFS"/>
    <property type="match status" value="1"/>
</dbReference>
<name>A0A1Q8EQG1_9PSED</name>
<dbReference type="GO" id="GO:0022857">
    <property type="term" value="F:transmembrane transporter activity"/>
    <property type="evidence" value="ECO:0007669"/>
    <property type="project" value="InterPro"/>
</dbReference>
<keyword evidence="6 7" id="KW-0472">Membrane</keyword>
<gene>
    <name evidence="9" type="ORF">BTN82_13245</name>
</gene>
<feature type="transmembrane region" description="Helical" evidence="7">
    <location>
        <begin position="62"/>
        <end position="85"/>
    </location>
</feature>
<evidence type="ECO:0000256" key="4">
    <source>
        <dbReference type="ARBA" id="ARBA00022692"/>
    </source>
</evidence>
<evidence type="ECO:0000256" key="6">
    <source>
        <dbReference type="ARBA" id="ARBA00023136"/>
    </source>
</evidence>
<evidence type="ECO:0000259" key="8">
    <source>
        <dbReference type="PROSITE" id="PS50850"/>
    </source>
</evidence>
<dbReference type="Gene3D" id="1.20.1250.20">
    <property type="entry name" value="MFS general substrate transporter like domains"/>
    <property type="match status" value="2"/>
</dbReference>
<dbReference type="CDD" id="cd17369">
    <property type="entry name" value="MFS_ShiA_like"/>
    <property type="match status" value="1"/>
</dbReference>
<dbReference type="Proteomes" id="UP000185578">
    <property type="component" value="Unassembled WGS sequence"/>
</dbReference>
<accession>A0A1Q8EQG1</accession>
<feature type="transmembrane region" description="Helical" evidence="7">
    <location>
        <begin position="321"/>
        <end position="340"/>
    </location>
</feature>
<dbReference type="PANTHER" id="PTHR43045">
    <property type="entry name" value="SHIKIMATE TRANSPORTER"/>
    <property type="match status" value="1"/>
</dbReference>
<feature type="transmembrane region" description="Helical" evidence="7">
    <location>
        <begin position="417"/>
        <end position="435"/>
    </location>
</feature>
<evidence type="ECO:0000256" key="2">
    <source>
        <dbReference type="ARBA" id="ARBA00022448"/>
    </source>
</evidence>
<evidence type="ECO:0000313" key="10">
    <source>
        <dbReference type="Proteomes" id="UP000185578"/>
    </source>
</evidence>
<feature type="transmembrane region" description="Helical" evidence="7">
    <location>
        <begin position="121"/>
        <end position="144"/>
    </location>
</feature>
<comment type="subcellular location">
    <subcellularLocation>
        <location evidence="1">Cell membrane</location>
        <topology evidence="1">Multi-pass membrane protein</topology>
    </subcellularLocation>
</comment>
<dbReference type="AlphaFoldDB" id="A0A1Q8EQG1"/>
<feature type="transmembrane region" description="Helical" evidence="7">
    <location>
        <begin position="390"/>
        <end position="411"/>
    </location>
</feature>
<feature type="transmembrane region" description="Helical" evidence="7">
    <location>
        <begin position="165"/>
        <end position="186"/>
    </location>
</feature>
<keyword evidence="3" id="KW-1003">Cell membrane</keyword>
<protein>
    <submittedName>
        <fullName evidence="9">MFS transporter</fullName>
    </submittedName>
</protein>
<feature type="transmembrane region" description="Helical" evidence="7">
    <location>
        <begin position="346"/>
        <end position="365"/>
    </location>
</feature>
<evidence type="ECO:0000256" key="1">
    <source>
        <dbReference type="ARBA" id="ARBA00004651"/>
    </source>
</evidence>
<dbReference type="InterPro" id="IPR020846">
    <property type="entry name" value="MFS_dom"/>
</dbReference>
<comment type="caution">
    <text evidence="9">The sequence shown here is derived from an EMBL/GenBank/DDBJ whole genome shotgun (WGS) entry which is preliminary data.</text>
</comment>